<accession>A0A837HQK4</accession>
<proteinExistence type="inferred from homology"/>
<evidence type="ECO:0000313" key="8">
    <source>
        <dbReference type="EMBL" id="KKR20161.1"/>
    </source>
</evidence>
<sequence>MPKLPVVRAKNLIKALEKIGFYRVRQSGSHLFLTHKDGRCTTIPIHTNHDIPNGTFREILNDLKISKDEIINILK</sequence>
<keyword evidence="3" id="KW-0540">Nuclease</keyword>
<evidence type="ECO:0000256" key="4">
    <source>
        <dbReference type="ARBA" id="ARBA00022759"/>
    </source>
</evidence>
<dbReference type="GO" id="GO:0016787">
    <property type="term" value="F:hydrolase activity"/>
    <property type="evidence" value="ECO:0007669"/>
    <property type="project" value="UniProtKB-KW"/>
</dbReference>
<evidence type="ECO:0000256" key="1">
    <source>
        <dbReference type="ARBA" id="ARBA00006620"/>
    </source>
</evidence>
<dbReference type="InterPro" id="IPR012933">
    <property type="entry name" value="HicA_mRNA_interferase"/>
</dbReference>
<name>A0A837HQK4_9BACT</name>
<dbReference type="GO" id="GO:0004519">
    <property type="term" value="F:endonuclease activity"/>
    <property type="evidence" value="ECO:0007669"/>
    <property type="project" value="UniProtKB-KW"/>
</dbReference>
<evidence type="ECO:0000256" key="5">
    <source>
        <dbReference type="ARBA" id="ARBA00022801"/>
    </source>
</evidence>
<dbReference type="InterPro" id="IPR038570">
    <property type="entry name" value="HicA_sf"/>
</dbReference>
<dbReference type="PANTHER" id="PTHR34873">
    <property type="entry name" value="SSR1766 PROTEIN"/>
    <property type="match status" value="1"/>
</dbReference>
<keyword evidence="5" id="KW-0378">Hydrolase</keyword>
<evidence type="ECO:0000256" key="2">
    <source>
        <dbReference type="ARBA" id="ARBA00022649"/>
    </source>
</evidence>
<keyword evidence="6" id="KW-0694">RNA-binding</keyword>
<evidence type="ECO:0000256" key="3">
    <source>
        <dbReference type="ARBA" id="ARBA00022722"/>
    </source>
</evidence>
<dbReference type="Gene3D" id="3.30.920.30">
    <property type="entry name" value="Hypothetical protein"/>
    <property type="match status" value="1"/>
</dbReference>
<dbReference type="Proteomes" id="UP000034656">
    <property type="component" value="Unassembled WGS sequence"/>
</dbReference>
<keyword evidence="4" id="KW-0255">Endonuclease</keyword>
<evidence type="ECO:0008006" key="10">
    <source>
        <dbReference type="Google" id="ProtNLM"/>
    </source>
</evidence>
<evidence type="ECO:0000313" key="9">
    <source>
        <dbReference type="Proteomes" id="UP000034656"/>
    </source>
</evidence>
<comment type="similarity">
    <text evidence="1">Belongs to the HicA mRNA interferase family.</text>
</comment>
<protein>
    <recommendedName>
        <fullName evidence="10">YcfA family protein</fullName>
    </recommendedName>
</protein>
<gene>
    <name evidence="8" type="ORF">UT51_C0007G0015</name>
</gene>
<evidence type="ECO:0000256" key="6">
    <source>
        <dbReference type="ARBA" id="ARBA00022884"/>
    </source>
</evidence>
<dbReference type="AlphaFoldDB" id="A0A837HQK4"/>
<dbReference type="GO" id="GO:0003729">
    <property type="term" value="F:mRNA binding"/>
    <property type="evidence" value="ECO:0007669"/>
    <property type="project" value="InterPro"/>
</dbReference>
<dbReference type="Pfam" id="PF07927">
    <property type="entry name" value="HicA_toxin"/>
    <property type="match status" value="1"/>
</dbReference>
<reference evidence="8 9" key="1">
    <citation type="journal article" date="2015" name="Nature">
        <title>rRNA introns, odd ribosomes, and small enigmatic genomes across a large radiation of phyla.</title>
        <authorList>
            <person name="Brown C.T."/>
            <person name="Hug L.A."/>
            <person name="Thomas B.C."/>
            <person name="Sharon I."/>
            <person name="Castelle C.J."/>
            <person name="Singh A."/>
            <person name="Wilkins M.J."/>
            <person name="Williams K.H."/>
            <person name="Banfield J.F."/>
        </authorList>
    </citation>
    <scope>NUCLEOTIDE SEQUENCE [LARGE SCALE GENOMIC DNA]</scope>
</reference>
<comment type="caution">
    <text evidence="8">The sequence shown here is derived from an EMBL/GenBank/DDBJ whole genome shotgun (WGS) entry which is preliminary data.</text>
</comment>
<evidence type="ECO:0000256" key="7">
    <source>
        <dbReference type="ARBA" id="ARBA00023016"/>
    </source>
</evidence>
<dbReference type="EMBL" id="LBXB01000007">
    <property type="protein sequence ID" value="KKR20161.1"/>
    <property type="molecule type" value="Genomic_DNA"/>
</dbReference>
<organism evidence="8 9">
    <name type="scientific">Candidatus Nomurabacteria bacterium GW2011_GWC2_39_41</name>
    <dbReference type="NCBI Taxonomy" id="1618754"/>
    <lineage>
        <taxon>Bacteria</taxon>
        <taxon>Candidatus Nomuraibacteriota</taxon>
    </lineage>
</organism>
<dbReference type="SUPFAM" id="SSF54786">
    <property type="entry name" value="YcfA/nrd intein domain"/>
    <property type="match status" value="1"/>
</dbReference>
<keyword evidence="7" id="KW-0346">Stress response</keyword>
<keyword evidence="2" id="KW-1277">Toxin-antitoxin system</keyword>
<dbReference type="PANTHER" id="PTHR34873:SF3">
    <property type="entry name" value="ADDICTION MODULE TOXIN, HICA FAMILY"/>
    <property type="match status" value="1"/>
</dbReference>